<dbReference type="PROSITE" id="PS50142">
    <property type="entry name" value="RNASE_3_2"/>
    <property type="match status" value="1"/>
</dbReference>
<dbReference type="GO" id="GO:0046872">
    <property type="term" value="F:metal ion binding"/>
    <property type="evidence" value="ECO:0007669"/>
    <property type="project" value="UniProtKB-KW"/>
</dbReference>
<dbReference type="AlphaFoldDB" id="M4W0Q4"/>
<dbReference type="STRING" id="349215.A11S_2203"/>
<keyword evidence="11 15" id="KW-0255">Endonuclease</keyword>
<evidence type="ECO:0000259" key="17">
    <source>
        <dbReference type="PROSITE" id="PS50142"/>
    </source>
</evidence>
<proteinExistence type="inferred from homology"/>
<dbReference type="PROSITE" id="PS00517">
    <property type="entry name" value="RNASE_3_1"/>
    <property type="match status" value="1"/>
</dbReference>
<dbReference type="GO" id="GO:0006364">
    <property type="term" value="P:rRNA processing"/>
    <property type="evidence" value="ECO:0007669"/>
    <property type="project" value="UniProtKB-UniRule"/>
</dbReference>
<evidence type="ECO:0000256" key="11">
    <source>
        <dbReference type="ARBA" id="ARBA00022759"/>
    </source>
</evidence>
<evidence type="ECO:0000256" key="6">
    <source>
        <dbReference type="ARBA" id="ARBA00022552"/>
    </source>
</evidence>
<dbReference type="Gene3D" id="1.10.1520.10">
    <property type="entry name" value="Ribonuclease III domain"/>
    <property type="match status" value="1"/>
</dbReference>
<evidence type="ECO:0000256" key="13">
    <source>
        <dbReference type="ARBA" id="ARBA00022842"/>
    </source>
</evidence>
<dbReference type="PANTHER" id="PTHR11207">
    <property type="entry name" value="RIBONUCLEASE III"/>
    <property type="match status" value="1"/>
</dbReference>
<dbReference type="FunFam" id="3.30.160.20:FF:000003">
    <property type="entry name" value="Ribonuclease 3"/>
    <property type="match status" value="1"/>
</dbReference>
<dbReference type="PANTHER" id="PTHR11207:SF0">
    <property type="entry name" value="RIBONUCLEASE 3"/>
    <property type="match status" value="1"/>
</dbReference>
<dbReference type="HOGENOM" id="CLU_000907_1_1_5"/>
<keyword evidence="14 15" id="KW-0694">RNA-binding</keyword>
<feature type="binding site" evidence="15">
    <location>
        <position position="125"/>
    </location>
    <ligand>
        <name>Mg(2+)</name>
        <dbReference type="ChEBI" id="CHEBI:18420"/>
    </ligand>
</feature>
<evidence type="ECO:0000256" key="12">
    <source>
        <dbReference type="ARBA" id="ARBA00022801"/>
    </source>
</evidence>
<evidence type="ECO:0000313" key="18">
    <source>
        <dbReference type="EMBL" id="AGH98999.1"/>
    </source>
</evidence>
<dbReference type="Proteomes" id="UP000011932">
    <property type="component" value="Chromosome"/>
</dbReference>
<evidence type="ECO:0000256" key="15">
    <source>
        <dbReference type="HAMAP-Rule" id="MF_00104"/>
    </source>
</evidence>
<comment type="cofactor">
    <cofactor evidence="15">
        <name>Mg(2+)</name>
        <dbReference type="ChEBI" id="CHEBI:18420"/>
    </cofactor>
</comment>
<dbReference type="InterPro" id="IPR014720">
    <property type="entry name" value="dsRBD_dom"/>
</dbReference>
<dbReference type="SUPFAM" id="SSF54768">
    <property type="entry name" value="dsRNA-binding domain-like"/>
    <property type="match status" value="1"/>
</dbReference>
<dbReference type="FunFam" id="1.10.1520.10:FF:000001">
    <property type="entry name" value="Ribonuclease 3"/>
    <property type="match status" value="1"/>
</dbReference>
<evidence type="ECO:0000256" key="9">
    <source>
        <dbReference type="ARBA" id="ARBA00022722"/>
    </source>
</evidence>
<evidence type="ECO:0000256" key="3">
    <source>
        <dbReference type="ARBA" id="ARBA00010183"/>
    </source>
</evidence>
<dbReference type="GO" id="GO:0019843">
    <property type="term" value="F:rRNA binding"/>
    <property type="evidence" value="ECO:0007669"/>
    <property type="project" value="UniProtKB-KW"/>
</dbReference>
<sequence>MPMAGAPDMDQAMNDLQDRLNHRFSNPDLLRAALTHSSTGAAVNYERLEFLGDRVMGLVLARFLFDIFPHENEGDLARRHAALVSGSTLARVAKDIDLGKALHLSHSERAAGGADNDNILSDVIEAMIGALYLDAGLDPCMAAIQSLWGDLLKADLTPPRDPKTALQEWAQGQGHPLPRYTMIERSGPDHAPIFTVSVFVEGFDEVAEQGTSRRAAEKAAATRLLNIIEKDNRS</sequence>
<evidence type="ECO:0000256" key="4">
    <source>
        <dbReference type="ARBA" id="ARBA00011738"/>
    </source>
</evidence>
<dbReference type="GO" id="GO:0042802">
    <property type="term" value="F:identical protein binding"/>
    <property type="evidence" value="ECO:0007669"/>
    <property type="project" value="UniProtKB-ARBA"/>
</dbReference>
<feature type="active site" evidence="15">
    <location>
        <position position="53"/>
    </location>
</feature>
<dbReference type="Pfam" id="PF00035">
    <property type="entry name" value="dsrm"/>
    <property type="match status" value="1"/>
</dbReference>
<accession>M4W0Q4</accession>
<keyword evidence="6 15" id="KW-0698">rRNA processing</keyword>
<dbReference type="GO" id="GO:0004525">
    <property type="term" value="F:ribonuclease III activity"/>
    <property type="evidence" value="ECO:0007669"/>
    <property type="project" value="UniProtKB-UniRule"/>
</dbReference>
<evidence type="ECO:0000256" key="1">
    <source>
        <dbReference type="ARBA" id="ARBA00000109"/>
    </source>
</evidence>
<comment type="subcellular location">
    <subcellularLocation>
        <location evidence="2 15">Cytoplasm</location>
    </subcellularLocation>
</comment>
<comment type="subunit">
    <text evidence="4 15">Homodimer.</text>
</comment>
<keyword evidence="13 15" id="KW-0460">Magnesium</keyword>
<dbReference type="PROSITE" id="PS50137">
    <property type="entry name" value="DS_RBD"/>
    <property type="match status" value="1"/>
</dbReference>
<keyword evidence="12 15" id="KW-0378">Hydrolase</keyword>
<dbReference type="SMART" id="SM00535">
    <property type="entry name" value="RIBOc"/>
    <property type="match status" value="1"/>
</dbReference>
<evidence type="ECO:0000256" key="14">
    <source>
        <dbReference type="ARBA" id="ARBA00022884"/>
    </source>
</evidence>
<dbReference type="PATRIC" id="fig|349215.9.peg.2135"/>
<dbReference type="CDD" id="cd10845">
    <property type="entry name" value="DSRM_RNAse_III_family"/>
    <property type="match status" value="1"/>
</dbReference>
<reference evidence="18 19" key="1">
    <citation type="journal article" date="2013" name="ISME J.">
        <title>By their genes ye shall know them: genomic signatures of predatory bacteria.</title>
        <authorList>
            <person name="Pasternak Z."/>
            <person name="Pietrokovski S."/>
            <person name="Rotem O."/>
            <person name="Gophna U."/>
            <person name="Lurie-Weinberger M.N."/>
            <person name="Jurkevitch E."/>
        </authorList>
    </citation>
    <scope>NUCLEOTIDE SEQUENCE [LARGE SCALE GENOMIC DNA]</scope>
    <source>
        <strain evidence="18">EPB</strain>
    </source>
</reference>
<dbReference type="GO" id="GO:0003725">
    <property type="term" value="F:double-stranded RNA binding"/>
    <property type="evidence" value="ECO:0007669"/>
    <property type="project" value="TreeGrafter"/>
</dbReference>
<dbReference type="CDD" id="cd00593">
    <property type="entry name" value="RIBOc"/>
    <property type="match status" value="1"/>
</dbReference>
<dbReference type="GO" id="GO:0006397">
    <property type="term" value="P:mRNA processing"/>
    <property type="evidence" value="ECO:0007669"/>
    <property type="project" value="UniProtKB-UniRule"/>
</dbReference>
<keyword evidence="10 15" id="KW-0479">Metal-binding</keyword>
<comment type="catalytic activity">
    <reaction evidence="1 15">
        <text>Endonucleolytic cleavage to 5'-phosphomonoester.</text>
        <dbReference type="EC" id="3.1.26.3"/>
    </reaction>
</comment>
<dbReference type="HAMAP" id="MF_00104">
    <property type="entry name" value="RNase_III"/>
    <property type="match status" value="1"/>
</dbReference>
<name>M4W0Q4_9BACT</name>
<evidence type="ECO:0000259" key="16">
    <source>
        <dbReference type="PROSITE" id="PS50137"/>
    </source>
</evidence>
<dbReference type="KEGG" id="man:A11S_2203"/>
<dbReference type="InterPro" id="IPR036389">
    <property type="entry name" value="RNase_III_sf"/>
</dbReference>
<dbReference type="SUPFAM" id="SSF69065">
    <property type="entry name" value="RNase III domain-like"/>
    <property type="match status" value="1"/>
</dbReference>
<evidence type="ECO:0000256" key="7">
    <source>
        <dbReference type="ARBA" id="ARBA00022664"/>
    </source>
</evidence>
<comment type="similarity">
    <text evidence="3">Belongs to the ribonuclease III family.</text>
</comment>
<evidence type="ECO:0000256" key="10">
    <source>
        <dbReference type="ARBA" id="ARBA00022723"/>
    </source>
</evidence>
<organism evidence="18 19">
    <name type="scientific">Micavibrio aeruginosavorus EPB</name>
    <dbReference type="NCBI Taxonomy" id="349215"/>
    <lineage>
        <taxon>Bacteria</taxon>
        <taxon>Pseudomonadati</taxon>
        <taxon>Bdellovibrionota</taxon>
        <taxon>Bdellovibrionia</taxon>
        <taxon>Bdellovibrionales</taxon>
        <taxon>Pseudobdellovibrionaceae</taxon>
        <taxon>Micavibrio</taxon>
    </lineage>
</organism>
<keyword evidence="15" id="KW-0699">rRNA-binding</keyword>
<dbReference type="RefSeq" id="WP_015468512.1">
    <property type="nucleotide sequence ID" value="NC_020812.1"/>
</dbReference>
<evidence type="ECO:0000256" key="5">
    <source>
        <dbReference type="ARBA" id="ARBA00022490"/>
    </source>
</evidence>
<dbReference type="GO" id="GO:0005737">
    <property type="term" value="C:cytoplasm"/>
    <property type="evidence" value="ECO:0007669"/>
    <property type="project" value="UniProtKB-SubCell"/>
</dbReference>
<evidence type="ECO:0000256" key="2">
    <source>
        <dbReference type="ARBA" id="ARBA00004496"/>
    </source>
</evidence>
<dbReference type="Gene3D" id="3.30.160.20">
    <property type="match status" value="1"/>
</dbReference>
<protein>
    <recommendedName>
        <fullName evidence="15">Ribonuclease 3</fullName>
        <ecNumber evidence="15">3.1.26.3</ecNumber>
    </recommendedName>
    <alternativeName>
        <fullName evidence="15">Ribonuclease III</fullName>
        <shortName evidence="15">RNase III</shortName>
    </alternativeName>
</protein>
<evidence type="ECO:0000313" key="19">
    <source>
        <dbReference type="Proteomes" id="UP000011932"/>
    </source>
</evidence>
<keyword evidence="9 15" id="KW-0540">Nuclease</keyword>
<dbReference type="SMART" id="SM00358">
    <property type="entry name" value="DSRM"/>
    <property type="match status" value="1"/>
</dbReference>
<dbReference type="EMBL" id="CP003538">
    <property type="protein sequence ID" value="AGH98999.1"/>
    <property type="molecule type" value="Genomic_DNA"/>
</dbReference>
<feature type="domain" description="DRBM" evidence="16">
    <location>
        <begin position="161"/>
        <end position="230"/>
    </location>
</feature>
<comment type="function">
    <text evidence="15">Digests double-stranded RNA. Involved in the processing of primary rRNA transcript to yield the immediate precursors to the large and small rRNAs (23S and 16S). Processes some mRNAs, and tRNAs when they are encoded in the rRNA operon. Processes pre-crRNA and tracrRNA of type II CRISPR loci if present in the organism.</text>
</comment>
<keyword evidence="7 15" id="KW-0507">mRNA processing</keyword>
<dbReference type="GO" id="GO:0008033">
    <property type="term" value="P:tRNA processing"/>
    <property type="evidence" value="ECO:0007669"/>
    <property type="project" value="UniProtKB-KW"/>
</dbReference>
<keyword evidence="5 15" id="KW-0963">Cytoplasm</keyword>
<dbReference type="NCBIfam" id="TIGR02191">
    <property type="entry name" value="RNaseIII"/>
    <property type="match status" value="1"/>
</dbReference>
<feature type="active site" evidence="15">
    <location>
        <position position="125"/>
    </location>
</feature>
<feature type="domain" description="RNase III" evidence="17">
    <location>
        <begin position="13"/>
        <end position="136"/>
    </location>
</feature>
<dbReference type="InterPro" id="IPR011907">
    <property type="entry name" value="RNase_III"/>
</dbReference>
<evidence type="ECO:0000256" key="8">
    <source>
        <dbReference type="ARBA" id="ARBA00022694"/>
    </source>
</evidence>
<dbReference type="EC" id="3.1.26.3" evidence="15"/>
<feature type="binding site" evidence="15">
    <location>
        <position position="49"/>
    </location>
    <ligand>
        <name>Mg(2+)</name>
        <dbReference type="ChEBI" id="CHEBI:18420"/>
    </ligand>
</feature>
<dbReference type="InterPro" id="IPR000999">
    <property type="entry name" value="RNase_III_dom"/>
</dbReference>
<dbReference type="GO" id="GO:0010468">
    <property type="term" value="P:regulation of gene expression"/>
    <property type="evidence" value="ECO:0007669"/>
    <property type="project" value="TreeGrafter"/>
</dbReference>
<feature type="binding site" evidence="15">
    <location>
        <position position="122"/>
    </location>
    <ligand>
        <name>Mg(2+)</name>
        <dbReference type="ChEBI" id="CHEBI:18420"/>
    </ligand>
</feature>
<keyword evidence="8 15" id="KW-0819">tRNA processing</keyword>
<gene>
    <name evidence="15" type="primary">rnc</name>
    <name evidence="18" type="ORF">A11S_2203</name>
</gene>
<dbReference type="Pfam" id="PF14622">
    <property type="entry name" value="Ribonucleas_3_3"/>
    <property type="match status" value="1"/>
</dbReference>